<reference evidence="1 2" key="1">
    <citation type="submission" date="2021-06" db="EMBL/GenBank/DDBJ databases">
        <authorList>
            <person name="Palmer J.M."/>
        </authorList>
    </citation>
    <scope>NUCLEOTIDE SEQUENCE [LARGE SCALE GENOMIC DNA]</scope>
    <source>
        <strain evidence="1 2">GA_2019</strain>
        <tissue evidence="1">Muscle</tissue>
    </source>
</reference>
<organism evidence="1 2">
    <name type="scientific">Goodea atripinnis</name>
    <dbReference type="NCBI Taxonomy" id="208336"/>
    <lineage>
        <taxon>Eukaryota</taxon>
        <taxon>Metazoa</taxon>
        <taxon>Chordata</taxon>
        <taxon>Craniata</taxon>
        <taxon>Vertebrata</taxon>
        <taxon>Euteleostomi</taxon>
        <taxon>Actinopterygii</taxon>
        <taxon>Neopterygii</taxon>
        <taxon>Teleostei</taxon>
        <taxon>Neoteleostei</taxon>
        <taxon>Acanthomorphata</taxon>
        <taxon>Ovalentaria</taxon>
        <taxon>Atherinomorphae</taxon>
        <taxon>Cyprinodontiformes</taxon>
        <taxon>Goodeidae</taxon>
        <taxon>Goodea</taxon>
    </lineage>
</organism>
<proteinExistence type="predicted"/>
<evidence type="ECO:0000313" key="2">
    <source>
        <dbReference type="Proteomes" id="UP001476798"/>
    </source>
</evidence>
<comment type="caution">
    <text evidence="1">The sequence shown here is derived from an EMBL/GenBank/DDBJ whole genome shotgun (WGS) entry which is preliminary data.</text>
</comment>
<gene>
    <name evidence="1" type="ORF">GOODEAATRI_002794</name>
</gene>
<evidence type="ECO:0000313" key="1">
    <source>
        <dbReference type="EMBL" id="MEQ2167304.1"/>
    </source>
</evidence>
<dbReference type="Proteomes" id="UP001476798">
    <property type="component" value="Unassembled WGS sequence"/>
</dbReference>
<dbReference type="EMBL" id="JAHRIO010030088">
    <property type="protein sequence ID" value="MEQ2167304.1"/>
    <property type="molecule type" value="Genomic_DNA"/>
</dbReference>
<accession>A0ABV0N7C9</accession>
<name>A0ABV0N7C9_9TELE</name>
<sequence length="135" mass="14907">MPTLYAERPGCCPGGTVFHWLLRDVPQSETAQDILAEPASDGFTRNNVFPWSHCTDVTAWGLHGYTVSTEFFRLSHCHLPCSNVHAQTDHTSQVAYLKALPVEVSLRRRLQCSATYADGPLSTAPEIIVHNVTQG</sequence>
<protein>
    <submittedName>
        <fullName evidence="1">Uncharacterized protein</fullName>
    </submittedName>
</protein>
<keyword evidence="2" id="KW-1185">Reference proteome</keyword>